<protein>
    <recommendedName>
        <fullName evidence="4">PKD-like family protein</fullName>
    </recommendedName>
</protein>
<name>A0A2S5A7N9_9SPHI</name>
<reference evidence="2 3" key="1">
    <citation type="submission" date="2018-01" db="EMBL/GenBank/DDBJ databases">
        <authorList>
            <person name="Gaut B.S."/>
            <person name="Morton B.R."/>
            <person name="Clegg M.T."/>
            <person name="Duvall M.R."/>
        </authorList>
    </citation>
    <scope>NUCLEOTIDE SEQUENCE [LARGE SCALE GENOMIC DNA]</scope>
    <source>
        <strain evidence="2 3">HR-AV</strain>
    </source>
</reference>
<keyword evidence="3" id="KW-1185">Reference proteome</keyword>
<dbReference type="PROSITE" id="PS51257">
    <property type="entry name" value="PROKAR_LIPOPROTEIN"/>
    <property type="match status" value="1"/>
</dbReference>
<dbReference type="AlphaFoldDB" id="A0A2S5A7N9"/>
<proteinExistence type="predicted"/>
<dbReference type="OrthoDB" id="1094435at2"/>
<gene>
    <name evidence="2" type="ORF">C3K47_04290</name>
</gene>
<feature type="signal peptide" evidence="1">
    <location>
        <begin position="1"/>
        <end position="20"/>
    </location>
</feature>
<evidence type="ECO:0000313" key="2">
    <source>
        <dbReference type="EMBL" id="POY38620.1"/>
    </source>
</evidence>
<keyword evidence="1" id="KW-0732">Signal</keyword>
<organism evidence="2 3">
    <name type="scientific">Solitalea longa</name>
    <dbReference type="NCBI Taxonomy" id="2079460"/>
    <lineage>
        <taxon>Bacteria</taxon>
        <taxon>Pseudomonadati</taxon>
        <taxon>Bacteroidota</taxon>
        <taxon>Sphingobacteriia</taxon>
        <taxon>Sphingobacteriales</taxon>
        <taxon>Sphingobacteriaceae</taxon>
        <taxon>Solitalea</taxon>
    </lineage>
</organism>
<dbReference type="Proteomes" id="UP000236893">
    <property type="component" value="Unassembled WGS sequence"/>
</dbReference>
<comment type="caution">
    <text evidence="2">The sequence shown here is derived from an EMBL/GenBank/DDBJ whole genome shotgun (WGS) entry which is preliminary data.</text>
</comment>
<evidence type="ECO:0008006" key="4">
    <source>
        <dbReference type="Google" id="ProtNLM"/>
    </source>
</evidence>
<evidence type="ECO:0000256" key="1">
    <source>
        <dbReference type="SAM" id="SignalP"/>
    </source>
</evidence>
<evidence type="ECO:0000313" key="3">
    <source>
        <dbReference type="Proteomes" id="UP000236893"/>
    </source>
</evidence>
<sequence>MKQMKKVLGIFLGTVISAAAFTGCYKDLGAYDYKDINSLNITTDMSEADPAVFVTPDSIIVKPSDVLTVKLKVDQSLGNAENFDYQWLVTQYAQAGSNPNQYVLGTSAVLSKKISLSPNLYNLIVRVTDKSTGVSFYKRFALNVTGKWGSEGWLVLQEFADGSDVSIIASRDGSTHGAIYENVYSITNLQKLPLGAYSINVVNHQDATKAQKISIFHPNGGVEVRSYDFMDSVKAENWYAQKPGLVHMESNGNFTSSGTGYEYVINNGQISARQVGLTTIGTQPFYFNPPFVGSFTLSPFVISSYSSDNYVTLYDKVHRCFLLMTLNDGKVRRTSLVTEDDIPNKHFVDYSVTGDDANKTKAKAALDPATGSGYDMNNMKDNLIAADNAQVMTSSATPYWNCVFRNDANSNTYVVQFPRQYVGGYVNTATTGRYNLVDAVGKCPDINSATLFAVPTFLTVPGGKFYYASNNKIYTCSLKTPQNASTAVAQISYPEGTVIKAMKVFKSGYKPANLIASVPDGKVLVVATDETASGGGNNVYFYSLVSTGTTAGDINQKIDSYSGFGKITDIAFKKAIGQ</sequence>
<accession>A0A2S5A7N9</accession>
<dbReference type="Pfam" id="PF16407">
    <property type="entry name" value="PKD_2"/>
    <property type="match status" value="1"/>
</dbReference>
<dbReference type="InterPro" id="IPR032183">
    <property type="entry name" value="PKD-like"/>
</dbReference>
<feature type="chain" id="PRO_5015467635" description="PKD-like family protein" evidence="1">
    <location>
        <begin position="21"/>
        <end position="578"/>
    </location>
</feature>
<dbReference type="EMBL" id="PQVF01000002">
    <property type="protein sequence ID" value="POY38620.1"/>
    <property type="molecule type" value="Genomic_DNA"/>
</dbReference>